<protein>
    <submittedName>
        <fullName evidence="2">Uncharacterized protein</fullName>
    </submittedName>
</protein>
<evidence type="ECO:0000256" key="1">
    <source>
        <dbReference type="ARBA" id="ARBA00008372"/>
    </source>
</evidence>
<dbReference type="Gene3D" id="3.30.420.10">
    <property type="entry name" value="Ribonuclease H-like superfamily/Ribonuclease H"/>
    <property type="match status" value="2"/>
</dbReference>
<proteinExistence type="inferred from homology"/>
<dbReference type="PANTHER" id="PTHR15092:SF44">
    <property type="entry name" value="POLY(A)-SPECIFIC RIBONUCLEASE PARN"/>
    <property type="match status" value="1"/>
</dbReference>
<evidence type="ECO:0000313" key="3">
    <source>
        <dbReference type="Proteomes" id="UP000051574"/>
    </source>
</evidence>
<dbReference type="Proteomes" id="UP000051574">
    <property type="component" value="Unassembled WGS sequence"/>
</dbReference>
<dbReference type="PANTHER" id="PTHR15092">
    <property type="entry name" value="POLY A -SPECIFIC RIBONUCLEASE/TARGET OF EGR1, MEMBER 1"/>
    <property type="match status" value="1"/>
</dbReference>
<dbReference type="AlphaFoldDB" id="A0A0T6BGM1"/>
<comment type="similarity">
    <text evidence="1">Belongs to the CAF1 family.</text>
</comment>
<feature type="non-terminal residue" evidence="2">
    <location>
        <position position="365"/>
    </location>
</feature>
<reference evidence="2 3" key="1">
    <citation type="submission" date="2015-09" db="EMBL/GenBank/DDBJ databases">
        <title>Draft genome of the scarab beetle Oryctes borbonicus.</title>
        <authorList>
            <person name="Meyer J.M."/>
            <person name="Markov G.V."/>
            <person name="Baskaran P."/>
            <person name="Herrmann M."/>
            <person name="Sommer R.J."/>
            <person name="Roedelsperger C."/>
        </authorList>
    </citation>
    <scope>NUCLEOTIDE SEQUENCE [LARGE SCALE GENOMIC DNA]</scope>
    <source>
        <strain evidence="2">OB123</strain>
        <tissue evidence="2">Whole animal</tissue>
    </source>
</reference>
<dbReference type="OrthoDB" id="414075at2759"/>
<dbReference type="InterPro" id="IPR006941">
    <property type="entry name" value="RNase_CAF1"/>
</dbReference>
<dbReference type="Pfam" id="PF04857">
    <property type="entry name" value="CAF1"/>
    <property type="match status" value="1"/>
</dbReference>
<gene>
    <name evidence="2" type="ORF">AMK59_1834</name>
</gene>
<dbReference type="GO" id="GO:0000289">
    <property type="term" value="P:nuclear-transcribed mRNA poly(A) tail shortening"/>
    <property type="evidence" value="ECO:0007669"/>
    <property type="project" value="TreeGrafter"/>
</dbReference>
<evidence type="ECO:0000313" key="2">
    <source>
        <dbReference type="EMBL" id="KRT86447.1"/>
    </source>
</evidence>
<dbReference type="EMBL" id="LJIG01000493">
    <property type="protein sequence ID" value="KRT86447.1"/>
    <property type="molecule type" value="Genomic_DNA"/>
</dbReference>
<comment type="caution">
    <text evidence="2">The sequence shown here is derived from an EMBL/GenBank/DDBJ whole genome shotgun (WGS) entry which is preliminary data.</text>
</comment>
<dbReference type="SUPFAM" id="SSF53098">
    <property type="entry name" value="Ribonuclease H-like"/>
    <property type="match status" value="1"/>
</dbReference>
<dbReference type="InterPro" id="IPR012337">
    <property type="entry name" value="RNaseH-like_sf"/>
</dbReference>
<dbReference type="GO" id="GO:0000175">
    <property type="term" value="F:3'-5'-RNA exonuclease activity"/>
    <property type="evidence" value="ECO:0007669"/>
    <property type="project" value="TreeGrafter"/>
</dbReference>
<dbReference type="GO" id="GO:0005634">
    <property type="term" value="C:nucleus"/>
    <property type="evidence" value="ECO:0007669"/>
    <property type="project" value="TreeGrafter"/>
</dbReference>
<organism evidence="2 3">
    <name type="scientific">Oryctes borbonicus</name>
    <dbReference type="NCBI Taxonomy" id="1629725"/>
    <lineage>
        <taxon>Eukaryota</taxon>
        <taxon>Metazoa</taxon>
        <taxon>Ecdysozoa</taxon>
        <taxon>Arthropoda</taxon>
        <taxon>Hexapoda</taxon>
        <taxon>Insecta</taxon>
        <taxon>Pterygota</taxon>
        <taxon>Neoptera</taxon>
        <taxon>Endopterygota</taxon>
        <taxon>Coleoptera</taxon>
        <taxon>Polyphaga</taxon>
        <taxon>Scarabaeiformia</taxon>
        <taxon>Scarabaeidae</taxon>
        <taxon>Dynastinae</taxon>
        <taxon>Oryctes</taxon>
    </lineage>
</organism>
<dbReference type="InterPro" id="IPR036397">
    <property type="entry name" value="RNaseH_sf"/>
</dbReference>
<name>A0A0T6BGM1_9SCAR</name>
<dbReference type="InterPro" id="IPR051181">
    <property type="entry name" value="CAF1_poly(A)_ribonucleases"/>
</dbReference>
<dbReference type="GO" id="GO:1990431">
    <property type="term" value="P:priRNA 3'-end processing"/>
    <property type="evidence" value="ECO:0007669"/>
    <property type="project" value="TreeGrafter"/>
</dbReference>
<dbReference type="GO" id="GO:0003723">
    <property type="term" value="F:RNA binding"/>
    <property type="evidence" value="ECO:0007669"/>
    <property type="project" value="TreeGrafter"/>
</dbReference>
<accession>A0A0T6BGM1</accession>
<dbReference type="GO" id="GO:1990432">
    <property type="term" value="P:siRNA 3'-end processing"/>
    <property type="evidence" value="ECO:0007669"/>
    <property type="project" value="TreeGrafter"/>
</dbReference>
<keyword evidence="3" id="KW-1185">Reference proteome</keyword>
<sequence>MYTFYVFPKKFYNINSMFVFQSSSLQFLCTYNFDFNKFVYKGIPYINRFQETGIRSLENETSLNASDLHDNVFDHLIQQEGTKIAKWLNDDKKNDKLVLYGVLKKCKHNPDVLYFFRRHIEQRFNKQLWIAEENGEVVVKKVTENEYDMLMKKNNFHKNAVDNMLGFTHIFRLLVSLRKPIIGHNLLTDLMIMYHRFENPLPKSYNQFKKEIHNLFPTIFDTKCLTFNIKKDIPENKMWERNVLEVLYSYFKDGYGRHLVLNSPLIQLRNQPSHDQFHNAGWDSYCTGYIFIRMAHISAKNKCPTKTNFMSSELCASINHLKNCVNVIRCSVSHIKLDGNDPDSVRPPCLIIESVKDEPLDLLKV</sequence>